<evidence type="ECO:0000313" key="8">
    <source>
        <dbReference type="EMBL" id="QAB17648.1"/>
    </source>
</evidence>
<evidence type="ECO:0000313" key="9">
    <source>
        <dbReference type="Proteomes" id="UP000285768"/>
    </source>
</evidence>
<keyword evidence="4 6" id="KW-0472">Membrane</keyword>
<dbReference type="Gene3D" id="1.20.1250.20">
    <property type="entry name" value="MFS general substrate transporter like domains"/>
    <property type="match status" value="1"/>
</dbReference>
<feature type="transmembrane region" description="Helical" evidence="6">
    <location>
        <begin position="314"/>
        <end position="336"/>
    </location>
</feature>
<evidence type="ECO:0000256" key="6">
    <source>
        <dbReference type="SAM" id="Phobius"/>
    </source>
</evidence>
<dbReference type="SUPFAM" id="SSF103473">
    <property type="entry name" value="MFS general substrate transporter"/>
    <property type="match status" value="1"/>
</dbReference>
<dbReference type="EMBL" id="CP035037">
    <property type="protein sequence ID" value="QAB17648.1"/>
    <property type="molecule type" value="Genomic_DNA"/>
</dbReference>
<feature type="transmembrane region" description="Helical" evidence="6">
    <location>
        <begin position="248"/>
        <end position="267"/>
    </location>
</feature>
<name>A0ABX5QEY6_9MICO</name>
<dbReference type="Pfam" id="PF07690">
    <property type="entry name" value="MFS_1"/>
    <property type="match status" value="1"/>
</dbReference>
<evidence type="ECO:0000256" key="4">
    <source>
        <dbReference type="ARBA" id="ARBA00023136"/>
    </source>
</evidence>
<dbReference type="Proteomes" id="UP000285768">
    <property type="component" value="Chromosome"/>
</dbReference>
<evidence type="ECO:0000256" key="5">
    <source>
        <dbReference type="SAM" id="MobiDB-lite"/>
    </source>
</evidence>
<feature type="transmembrane region" description="Helical" evidence="6">
    <location>
        <begin position="377"/>
        <end position="402"/>
    </location>
</feature>
<keyword evidence="2 6" id="KW-0812">Transmembrane</keyword>
<dbReference type="InterPro" id="IPR011701">
    <property type="entry name" value="MFS"/>
</dbReference>
<dbReference type="InterPro" id="IPR036259">
    <property type="entry name" value="MFS_trans_sf"/>
</dbReference>
<feature type="domain" description="Major facilitator superfamily (MFS) profile" evidence="7">
    <location>
        <begin position="27"/>
        <end position="436"/>
    </location>
</feature>
<dbReference type="RefSeq" id="WP_017884964.1">
    <property type="nucleotide sequence ID" value="NZ_CP035037.1"/>
</dbReference>
<feature type="transmembrane region" description="Helical" evidence="6">
    <location>
        <begin position="96"/>
        <end position="113"/>
    </location>
</feature>
<keyword evidence="9" id="KW-1185">Reference proteome</keyword>
<dbReference type="PROSITE" id="PS50850">
    <property type="entry name" value="MFS"/>
    <property type="match status" value="1"/>
</dbReference>
<dbReference type="InterPro" id="IPR020846">
    <property type="entry name" value="MFS_dom"/>
</dbReference>
<evidence type="ECO:0000259" key="7">
    <source>
        <dbReference type="PROSITE" id="PS50850"/>
    </source>
</evidence>
<protein>
    <submittedName>
        <fullName evidence="8">MFS transporter</fullName>
    </submittedName>
</protein>
<gene>
    <name evidence="8" type="ORF">Leucomu_06680</name>
</gene>
<keyword evidence="3 6" id="KW-1133">Transmembrane helix</keyword>
<evidence type="ECO:0000256" key="1">
    <source>
        <dbReference type="ARBA" id="ARBA00004651"/>
    </source>
</evidence>
<comment type="subcellular location">
    <subcellularLocation>
        <location evidence="1">Cell membrane</location>
        <topology evidence="1">Multi-pass membrane protein</topology>
    </subcellularLocation>
</comment>
<proteinExistence type="predicted"/>
<feature type="transmembrane region" description="Helical" evidence="6">
    <location>
        <begin position="64"/>
        <end position="84"/>
    </location>
</feature>
<feature type="transmembrane region" description="Helical" evidence="6">
    <location>
        <begin position="408"/>
        <end position="430"/>
    </location>
</feature>
<feature type="transmembrane region" description="Helical" evidence="6">
    <location>
        <begin position="287"/>
        <end position="307"/>
    </location>
</feature>
<evidence type="ECO:0000256" key="3">
    <source>
        <dbReference type="ARBA" id="ARBA00022989"/>
    </source>
</evidence>
<feature type="region of interest" description="Disordered" evidence="5">
    <location>
        <begin position="440"/>
        <end position="464"/>
    </location>
</feature>
<feature type="transmembrane region" description="Helical" evidence="6">
    <location>
        <begin position="342"/>
        <end position="365"/>
    </location>
</feature>
<organism evidence="8 9">
    <name type="scientific">Leucobacter muris</name>
    <dbReference type="NCBI Taxonomy" id="1935379"/>
    <lineage>
        <taxon>Bacteria</taxon>
        <taxon>Bacillati</taxon>
        <taxon>Actinomycetota</taxon>
        <taxon>Actinomycetes</taxon>
        <taxon>Micrococcales</taxon>
        <taxon>Microbacteriaceae</taxon>
        <taxon>Leucobacter</taxon>
    </lineage>
</organism>
<reference evidence="8 9" key="1">
    <citation type="submission" date="2019-01" db="EMBL/GenBank/DDBJ databases">
        <title>Leucobacter muris sp. nov. isolated from the nose of a laboratory mouse.</title>
        <authorList>
            <person name="Benga L."/>
            <person name="Sproeer C."/>
            <person name="Schumann P."/>
            <person name="Verbarg S."/>
            <person name="Bunk B."/>
            <person name="Engelhardt E."/>
            <person name="Benten P.M."/>
            <person name="Sager M."/>
        </authorList>
    </citation>
    <scope>NUCLEOTIDE SEQUENCE [LARGE SCALE GENOMIC DNA]</scope>
    <source>
        <strain evidence="8 9">DSM 101948</strain>
    </source>
</reference>
<feature type="transmembrane region" description="Helical" evidence="6">
    <location>
        <begin position="31"/>
        <end position="52"/>
    </location>
</feature>
<feature type="transmembrane region" description="Helical" evidence="6">
    <location>
        <begin position="181"/>
        <end position="201"/>
    </location>
</feature>
<sequence>MGDRERRDGRAEVGPLGGRNGSRRTAVEVNIAKLLLLAALAPLVVGGLAQRASALVGAAEAPRIVAVVVAVGALCAVVGALGFGALTDLVPRPGKWCWALIASVIGTLGLVLAAGEAVPALICGWGLAQFGYSGSMAVLRSMLASVAESYRRRGSVVMVMSGYLGALIPILLLIALPGSAWHITFGFAAAGVLLPLSVLLARRRAFLRAREDDPHARIAEAATQTASPEPRATPASASLRQARSLPGWTVLVVQVASTAVLAAFLTFHPLDLEHRLGVHGPDAVRSSALVLAAGLFGLLSVALLLFLRPRLFGTGAAALLLAAALLAGSIGARAFGITLGSLAIAALLTGAAVAVNASTLLVTALEGVPRHRAGRFIGAFSAAGALGQFVGPLLGLALLGAFRATDGGYTAMILVLGGLPAAWGAMILIVTAVPRRAARNAEPGRAVPGGGERYDGAHAHSRRH</sequence>
<accession>A0ABX5QEY6</accession>
<feature type="transmembrane region" description="Helical" evidence="6">
    <location>
        <begin position="155"/>
        <end position="175"/>
    </location>
</feature>
<feature type="transmembrane region" description="Helical" evidence="6">
    <location>
        <begin position="119"/>
        <end position="143"/>
    </location>
</feature>
<evidence type="ECO:0000256" key="2">
    <source>
        <dbReference type="ARBA" id="ARBA00022692"/>
    </source>
</evidence>